<dbReference type="AlphaFoldDB" id="A0A7S9DWN3"/>
<accession>A0A7S9DWN3</accession>
<dbReference type="RefSeq" id="WP_195810439.1">
    <property type="nucleotide sequence ID" value="NZ_CP064795.1"/>
</dbReference>
<gene>
    <name evidence="2" type="ORF">IT774_14760</name>
</gene>
<feature type="transmembrane region" description="Helical" evidence="1">
    <location>
        <begin position="39"/>
        <end position="56"/>
    </location>
</feature>
<feature type="transmembrane region" description="Helical" evidence="1">
    <location>
        <begin position="15"/>
        <end position="33"/>
    </location>
</feature>
<evidence type="ECO:0000313" key="2">
    <source>
        <dbReference type="EMBL" id="QPG05349.1"/>
    </source>
</evidence>
<evidence type="ECO:0000256" key="1">
    <source>
        <dbReference type="SAM" id="Phobius"/>
    </source>
</evidence>
<organism evidence="2 3">
    <name type="scientific">Salinimonas marina</name>
    <dbReference type="NCBI Taxonomy" id="2785918"/>
    <lineage>
        <taxon>Bacteria</taxon>
        <taxon>Pseudomonadati</taxon>
        <taxon>Pseudomonadota</taxon>
        <taxon>Gammaproteobacteria</taxon>
        <taxon>Alteromonadales</taxon>
        <taxon>Alteromonadaceae</taxon>
        <taxon>Alteromonas/Salinimonas group</taxon>
        <taxon>Salinimonas</taxon>
    </lineage>
</organism>
<sequence>MDSIKKVQLLSGSRWWPLTMTVLAATGTCLWYVDAPAWWWLFPGGPGVLVVLGWALSCRQQQQQPEALGSPWLRLRFHGDKLWIDKNSYPKASIDMVVMGKHHGRAWLQILFHDNTTEVAQFSFAELYFPAVEAFLRLRLPMATINVISEPPAR</sequence>
<dbReference type="EMBL" id="CP064795">
    <property type="protein sequence ID" value="QPG05349.1"/>
    <property type="molecule type" value="Genomic_DNA"/>
</dbReference>
<keyword evidence="1" id="KW-0812">Transmembrane</keyword>
<dbReference type="KEGG" id="smaa:IT774_14760"/>
<keyword evidence="1" id="KW-0472">Membrane</keyword>
<evidence type="ECO:0000313" key="3">
    <source>
        <dbReference type="Proteomes" id="UP000595095"/>
    </source>
</evidence>
<proteinExistence type="predicted"/>
<protein>
    <submittedName>
        <fullName evidence="2">Uncharacterized protein</fullName>
    </submittedName>
</protein>
<reference evidence="2 3" key="1">
    <citation type="submission" date="2020-11" db="EMBL/GenBank/DDBJ databases">
        <title>Complete genome sequence for Salinimonas sp. strain G2-b.</title>
        <authorList>
            <person name="Park S.-J."/>
        </authorList>
    </citation>
    <scope>NUCLEOTIDE SEQUENCE [LARGE SCALE GENOMIC DNA]</scope>
    <source>
        <strain evidence="2 3">G2-b</strain>
    </source>
</reference>
<keyword evidence="3" id="KW-1185">Reference proteome</keyword>
<dbReference type="Proteomes" id="UP000595095">
    <property type="component" value="Chromosome"/>
</dbReference>
<name>A0A7S9DWN3_9ALTE</name>
<keyword evidence="1" id="KW-1133">Transmembrane helix</keyword>